<reference evidence="4 5" key="1">
    <citation type="submission" date="2022-06" db="EMBL/GenBank/DDBJ databases">
        <title>Isolation of gut microbiota from human fecal samples.</title>
        <authorList>
            <person name="Pamer E.G."/>
            <person name="Barat B."/>
            <person name="Waligurski E."/>
            <person name="Medina S."/>
            <person name="Paddock L."/>
            <person name="Mostad J."/>
        </authorList>
    </citation>
    <scope>NUCLEOTIDE SEQUENCE [LARGE SCALE GENOMIC DNA]</scope>
    <source>
        <strain evidence="4 5">DFI.7.95</strain>
    </source>
</reference>
<dbReference type="Pfam" id="PF13181">
    <property type="entry name" value="TPR_8"/>
    <property type="match status" value="2"/>
</dbReference>
<evidence type="ECO:0000313" key="5">
    <source>
        <dbReference type="Proteomes" id="UP001524478"/>
    </source>
</evidence>
<dbReference type="InterPro" id="IPR024812">
    <property type="entry name" value="TPR_24"/>
</dbReference>
<dbReference type="RefSeq" id="WP_256311422.1">
    <property type="nucleotide sequence ID" value="NZ_JANGAC010000006.1"/>
</dbReference>
<dbReference type="PROSITE" id="PS50005">
    <property type="entry name" value="TPR"/>
    <property type="match status" value="3"/>
</dbReference>
<dbReference type="PANTHER" id="PTHR47050">
    <property type="entry name" value="TETRATRICOPEPTIDE REPEAT PROTEIN 24"/>
    <property type="match status" value="1"/>
</dbReference>
<dbReference type="PANTHER" id="PTHR47050:SF1">
    <property type="entry name" value="TETRATRICOPEPTIDE REPEAT PROTEIN 24-LIKE"/>
    <property type="match status" value="1"/>
</dbReference>
<dbReference type="SUPFAM" id="SSF48452">
    <property type="entry name" value="TPR-like"/>
    <property type="match status" value="1"/>
</dbReference>
<sequence>MDIAISETNFRGVLRRIRETLNISQSEITGEDSTSNLISLIESGKIPLKIDNAQLICKKINNILEERNMDLIMEPEDLLNPRRYDAKEEVEAYIAELDKHKNDKDYVIDVDDIDDLEFLLNEYDLMDKKIKAYELIGDIYFNSRDYEKEYEYMSKAWELTTRYPKRKLNYRIMIKLANNYIDRGKCQDAIVLYQKALVNVDDIPEKYLTYLYYNYALAYYRLKMYSPSLEVISDLLRHSERKEYDLWRRAYNLQGLCYLEIGDYESALSSYNNALQVLTFTGYSDLKYLIYGNIAEAYTKLNDENRAYKYLDAILKDIDEMDKSSYNYSEICNQLAVSYENLGELGQAEKYYKEALEYAKKNVQYNYIAKNIISLLELNTKIRVQNIFELIEQYNDDIISGMKFNDGSLAVFKCLKTYVDSKQYDRFEKLIDNIIKYQGGESI</sequence>
<evidence type="ECO:0000256" key="1">
    <source>
        <dbReference type="ARBA" id="ARBA00022737"/>
    </source>
</evidence>
<feature type="repeat" description="TPR" evidence="3">
    <location>
        <begin position="329"/>
        <end position="362"/>
    </location>
</feature>
<feature type="repeat" description="TPR" evidence="3">
    <location>
        <begin position="248"/>
        <end position="281"/>
    </location>
</feature>
<dbReference type="InterPro" id="IPR001387">
    <property type="entry name" value="Cro/C1-type_HTH"/>
</dbReference>
<dbReference type="SMART" id="SM00028">
    <property type="entry name" value="TPR"/>
    <property type="match status" value="6"/>
</dbReference>
<dbReference type="EMBL" id="JANGAC010000006">
    <property type="protein sequence ID" value="MCQ4923436.1"/>
    <property type="molecule type" value="Genomic_DNA"/>
</dbReference>
<evidence type="ECO:0000256" key="3">
    <source>
        <dbReference type="PROSITE-ProRule" id="PRU00339"/>
    </source>
</evidence>
<gene>
    <name evidence="4" type="ORF">NE686_10090</name>
</gene>
<proteinExistence type="predicted"/>
<dbReference type="InterPro" id="IPR011990">
    <property type="entry name" value="TPR-like_helical_dom_sf"/>
</dbReference>
<keyword evidence="1" id="KW-0677">Repeat</keyword>
<dbReference type="Proteomes" id="UP001524478">
    <property type="component" value="Unassembled WGS sequence"/>
</dbReference>
<feature type="repeat" description="TPR" evidence="3">
    <location>
        <begin position="130"/>
        <end position="163"/>
    </location>
</feature>
<evidence type="ECO:0000313" key="4">
    <source>
        <dbReference type="EMBL" id="MCQ4923436.1"/>
    </source>
</evidence>
<evidence type="ECO:0000256" key="2">
    <source>
        <dbReference type="ARBA" id="ARBA00022803"/>
    </source>
</evidence>
<comment type="caution">
    <text evidence="4">The sequence shown here is derived from an EMBL/GenBank/DDBJ whole genome shotgun (WGS) entry which is preliminary data.</text>
</comment>
<dbReference type="CDD" id="cd00093">
    <property type="entry name" value="HTH_XRE"/>
    <property type="match status" value="1"/>
</dbReference>
<dbReference type="InterPro" id="IPR013105">
    <property type="entry name" value="TPR_2"/>
</dbReference>
<dbReference type="Gene3D" id="1.25.40.10">
    <property type="entry name" value="Tetratricopeptide repeat domain"/>
    <property type="match status" value="2"/>
</dbReference>
<keyword evidence="2 3" id="KW-0802">TPR repeat</keyword>
<accession>A0ABT1SAE3</accession>
<protein>
    <submittedName>
        <fullName evidence="4">Tetratricopeptide repeat protein</fullName>
    </submittedName>
</protein>
<name>A0ABT1SAE3_9FIRM</name>
<dbReference type="InterPro" id="IPR019734">
    <property type="entry name" value="TPR_rpt"/>
</dbReference>
<keyword evidence="5" id="KW-1185">Reference proteome</keyword>
<organism evidence="4 5">
    <name type="scientific">Tissierella carlieri</name>
    <dbReference type="NCBI Taxonomy" id="689904"/>
    <lineage>
        <taxon>Bacteria</taxon>
        <taxon>Bacillati</taxon>
        <taxon>Bacillota</taxon>
        <taxon>Tissierellia</taxon>
        <taxon>Tissierellales</taxon>
        <taxon>Tissierellaceae</taxon>
        <taxon>Tissierella</taxon>
    </lineage>
</organism>
<dbReference type="Pfam" id="PF07719">
    <property type="entry name" value="TPR_2"/>
    <property type="match status" value="1"/>
</dbReference>